<sequence length="53" mass="5917">MENKLNKKGRITPTQTMNILNSGGIHVTVEEAKAILEFMKKIANIAVSKYLQT</sequence>
<dbReference type="STRING" id="1086011.HJ01_03213"/>
<dbReference type="RefSeq" id="WP_007139390.1">
    <property type="nucleotide sequence ID" value="NZ_AHKF01000025.1"/>
</dbReference>
<name>H7FVS9_FLAFP</name>
<reference evidence="1 2" key="1">
    <citation type="journal article" date="2014" name="Acta Crystallogr. D">
        <title>Structure-based characterization and antifreeze properties of a hyperactive ice-binding protein from the Antarctic bacterium Flavobacterium frigoris PS1.</title>
        <authorList>
            <person name="Do H."/>
            <person name="Kim S.J."/>
            <person name="Kim H.J."/>
            <person name="Lee J.H."/>
        </authorList>
    </citation>
    <scope>NUCLEOTIDE SEQUENCE [LARGE SCALE GENOMIC DNA]</scope>
    <source>
        <strain evidence="1 2">PS1</strain>
    </source>
</reference>
<proteinExistence type="predicted"/>
<protein>
    <submittedName>
        <fullName evidence="1">Uncharacterized protein</fullName>
    </submittedName>
</protein>
<dbReference type="Proteomes" id="UP000005566">
    <property type="component" value="Unassembled WGS sequence"/>
</dbReference>
<evidence type="ECO:0000313" key="2">
    <source>
        <dbReference type="Proteomes" id="UP000005566"/>
    </source>
</evidence>
<keyword evidence="2" id="KW-1185">Reference proteome</keyword>
<organism evidence="1 2">
    <name type="scientific">Flavobacterium frigoris (strain PS1)</name>
    <dbReference type="NCBI Taxonomy" id="1086011"/>
    <lineage>
        <taxon>Bacteria</taxon>
        <taxon>Pseudomonadati</taxon>
        <taxon>Bacteroidota</taxon>
        <taxon>Flavobacteriia</taxon>
        <taxon>Flavobacteriales</taxon>
        <taxon>Flavobacteriaceae</taxon>
        <taxon>Flavobacterium</taxon>
    </lineage>
</organism>
<comment type="caution">
    <text evidence="1">The sequence shown here is derived from an EMBL/GenBank/DDBJ whole genome shotgun (WGS) entry which is preliminary data.</text>
</comment>
<evidence type="ECO:0000313" key="1">
    <source>
        <dbReference type="EMBL" id="EIA07410.1"/>
    </source>
</evidence>
<accession>H7FVS9</accession>
<dbReference type="PATRIC" id="fig|1086011.3.peg.3148"/>
<dbReference type="AlphaFoldDB" id="H7FVS9"/>
<gene>
    <name evidence="1" type="ORF">HJ01_03213</name>
</gene>
<dbReference type="EMBL" id="AHKF01000025">
    <property type="protein sequence ID" value="EIA07410.1"/>
    <property type="molecule type" value="Genomic_DNA"/>
</dbReference>